<dbReference type="EMBL" id="CAJOAX010003235">
    <property type="protein sequence ID" value="CAF3843225.1"/>
    <property type="molecule type" value="Genomic_DNA"/>
</dbReference>
<dbReference type="Proteomes" id="UP000663823">
    <property type="component" value="Unassembled WGS sequence"/>
</dbReference>
<evidence type="ECO:0000313" key="2">
    <source>
        <dbReference type="Proteomes" id="UP000663823"/>
    </source>
</evidence>
<dbReference type="InterPro" id="IPR009057">
    <property type="entry name" value="Homeodomain-like_sf"/>
</dbReference>
<proteinExistence type="predicted"/>
<name>A0A819E1X2_9BILA</name>
<gene>
    <name evidence="1" type="ORF">OTI717_LOCUS20713</name>
</gene>
<accession>A0A819E1X2</accession>
<organism evidence="1 2">
    <name type="scientific">Rotaria sordida</name>
    <dbReference type="NCBI Taxonomy" id="392033"/>
    <lineage>
        <taxon>Eukaryota</taxon>
        <taxon>Metazoa</taxon>
        <taxon>Spiralia</taxon>
        <taxon>Gnathifera</taxon>
        <taxon>Rotifera</taxon>
        <taxon>Eurotatoria</taxon>
        <taxon>Bdelloidea</taxon>
        <taxon>Philodinida</taxon>
        <taxon>Philodinidae</taxon>
        <taxon>Rotaria</taxon>
    </lineage>
</organism>
<reference evidence="1" key="1">
    <citation type="submission" date="2021-02" db="EMBL/GenBank/DDBJ databases">
        <authorList>
            <person name="Nowell W R."/>
        </authorList>
    </citation>
    <scope>NUCLEOTIDE SEQUENCE</scope>
</reference>
<dbReference type="SUPFAM" id="SSF46689">
    <property type="entry name" value="Homeodomain-like"/>
    <property type="match status" value="1"/>
</dbReference>
<evidence type="ECO:0000313" key="1">
    <source>
        <dbReference type="EMBL" id="CAF3843225.1"/>
    </source>
</evidence>
<sequence length="81" mass="9878">NVVRLEVVKIEKKLTNEQLNYLHEYYRINQYPGLWGTEEIAKQWNIDDFDFHMDLMEWFFCRRMAEIALEHRRSEAKVASA</sequence>
<comment type="caution">
    <text evidence="1">The sequence shown here is derived from an EMBL/GenBank/DDBJ whole genome shotgun (WGS) entry which is preliminary data.</text>
</comment>
<feature type="non-terminal residue" evidence="1">
    <location>
        <position position="1"/>
    </location>
</feature>
<protein>
    <submittedName>
        <fullName evidence="1">Uncharacterized protein</fullName>
    </submittedName>
</protein>
<dbReference type="AlphaFoldDB" id="A0A819E1X2"/>